<comment type="caution">
    <text evidence="1">The sequence shown here is derived from an EMBL/GenBank/DDBJ whole genome shotgun (WGS) entry which is preliminary data.</text>
</comment>
<gene>
    <name evidence="1" type="ORF">GJV76_15040</name>
</gene>
<name>A0A6I3LQ01_9FLAO</name>
<sequence>MTKKQLIEQNFKDILDNPVFDEQIIGRYFDRDYVQYVDGKKLDYEMFCQHMKALKNKTKSLEVKIISCVEQGDEAFTNHLVSVVDANGNVSTIKVIAYFKFRNEKVILCDELTFHLEGDIASKDLGSVIE</sequence>
<dbReference type="AlphaFoldDB" id="A0A6I3LQ01"/>
<keyword evidence="2" id="KW-1185">Reference proteome</keyword>
<dbReference type="RefSeq" id="WP_155093407.1">
    <property type="nucleotide sequence ID" value="NZ_CP102754.1"/>
</dbReference>
<evidence type="ECO:0000313" key="2">
    <source>
        <dbReference type="Proteomes" id="UP000438760"/>
    </source>
</evidence>
<proteinExistence type="predicted"/>
<evidence type="ECO:0008006" key="3">
    <source>
        <dbReference type="Google" id="ProtNLM"/>
    </source>
</evidence>
<protein>
    <recommendedName>
        <fullName evidence="3">Nuclear transport factor 2 family protein</fullName>
    </recommendedName>
</protein>
<dbReference type="OrthoDB" id="1256785at2"/>
<evidence type="ECO:0000313" key="1">
    <source>
        <dbReference type="EMBL" id="MTG99420.1"/>
    </source>
</evidence>
<dbReference type="InterPro" id="IPR032710">
    <property type="entry name" value="NTF2-like_dom_sf"/>
</dbReference>
<organism evidence="1 2">
    <name type="scientific">Myroides albus</name>
    <dbReference type="NCBI Taxonomy" id="2562892"/>
    <lineage>
        <taxon>Bacteria</taxon>
        <taxon>Pseudomonadati</taxon>
        <taxon>Bacteroidota</taxon>
        <taxon>Flavobacteriia</taxon>
        <taxon>Flavobacteriales</taxon>
        <taxon>Flavobacteriaceae</taxon>
        <taxon>Myroides</taxon>
    </lineage>
</organism>
<reference evidence="1 2" key="1">
    <citation type="submission" date="2019-11" db="EMBL/GenBank/DDBJ databases">
        <title>Genome of Strain BIT-d1.</title>
        <authorList>
            <person name="Yang Y."/>
        </authorList>
    </citation>
    <scope>NUCLEOTIDE SEQUENCE [LARGE SCALE GENOMIC DNA]</scope>
    <source>
        <strain evidence="1 2">BIT-d1</strain>
    </source>
</reference>
<accession>A0A6I3LQ01</accession>
<dbReference type="Proteomes" id="UP000438760">
    <property type="component" value="Unassembled WGS sequence"/>
</dbReference>
<dbReference type="Gene3D" id="3.10.450.50">
    <property type="match status" value="1"/>
</dbReference>
<dbReference type="SUPFAM" id="SSF54427">
    <property type="entry name" value="NTF2-like"/>
    <property type="match status" value="1"/>
</dbReference>
<dbReference type="EMBL" id="WMJX01000080">
    <property type="protein sequence ID" value="MTG99420.1"/>
    <property type="molecule type" value="Genomic_DNA"/>
</dbReference>